<keyword evidence="5" id="KW-0804">Transcription</keyword>
<feature type="compositionally biased region" description="Basic and acidic residues" evidence="7">
    <location>
        <begin position="164"/>
        <end position="173"/>
    </location>
</feature>
<feature type="region of interest" description="Disordered" evidence="7">
    <location>
        <begin position="720"/>
        <end position="786"/>
    </location>
</feature>
<gene>
    <name evidence="8" type="primary">WBGene00090721</name>
</gene>
<evidence type="ECO:0000256" key="6">
    <source>
        <dbReference type="ARBA" id="ARBA00023242"/>
    </source>
</evidence>
<reference evidence="8" key="2">
    <citation type="submission" date="2022-06" db="UniProtKB">
        <authorList>
            <consortium name="EnsemblMetazoa"/>
        </authorList>
    </citation>
    <scope>IDENTIFICATION</scope>
    <source>
        <strain evidence="8">PS312</strain>
    </source>
</reference>
<dbReference type="InterPro" id="IPR004979">
    <property type="entry name" value="TF_AP2"/>
</dbReference>
<dbReference type="GO" id="GO:0001228">
    <property type="term" value="F:DNA-binding transcription activator activity, RNA polymerase II-specific"/>
    <property type="evidence" value="ECO:0000318"/>
    <property type="project" value="GO_Central"/>
</dbReference>
<proteinExistence type="inferred from homology"/>
<dbReference type="PANTHER" id="PTHR10812">
    <property type="entry name" value="TRANSCRIPTION FACTOR AP-2"/>
    <property type="match status" value="1"/>
</dbReference>
<dbReference type="GO" id="GO:0042127">
    <property type="term" value="P:regulation of cell population proliferation"/>
    <property type="evidence" value="ECO:0000318"/>
    <property type="project" value="GO_Central"/>
</dbReference>
<dbReference type="PRINTS" id="PR01748">
    <property type="entry name" value="AP2TNSCPFCT"/>
</dbReference>
<dbReference type="Proteomes" id="UP000005239">
    <property type="component" value="Unassembled WGS sequence"/>
</dbReference>
<comment type="similarity">
    <text evidence="2">Belongs to the AP-2 family.</text>
</comment>
<accession>A0A2A6BU19</accession>
<dbReference type="GO" id="GO:0045944">
    <property type="term" value="P:positive regulation of transcription by RNA polymerase II"/>
    <property type="evidence" value="ECO:0000318"/>
    <property type="project" value="GO_Central"/>
</dbReference>
<organism evidence="8 9">
    <name type="scientific">Pristionchus pacificus</name>
    <name type="common">Parasitic nematode worm</name>
    <dbReference type="NCBI Taxonomy" id="54126"/>
    <lineage>
        <taxon>Eukaryota</taxon>
        <taxon>Metazoa</taxon>
        <taxon>Ecdysozoa</taxon>
        <taxon>Nematoda</taxon>
        <taxon>Chromadorea</taxon>
        <taxon>Rhabditida</taxon>
        <taxon>Rhabditina</taxon>
        <taxon>Diplogasteromorpha</taxon>
        <taxon>Diplogasteroidea</taxon>
        <taxon>Neodiplogasteridae</taxon>
        <taxon>Pristionchus</taxon>
    </lineage>
</organism>
<comment type="subcellular location">
    <subcellularLocation>
        <location evidence="1">Nucleus</location>
    </subcellularLocation>
</comment>
<dbReference type="PANTHER" id="PTHR10812:SF17">
    <property type="entry name" value="TRANSCRIPTION FACTOR AP-2, ISOFORM D"/>
    <property type="match status" value="1"/>
</dbReference>
<evidence type="ECO:0000256" key="7">
    <source>
        <dbReference type="SAM" id="MobiDB-lite"/>
    </source>
</evidence>
<evidence type="ECO:0000313" key="9">
    <source>
        <dbReference type="Proteomes" id="UP000005239"/>
    </source>
</evidence>
<evidence type="ECO:0000313" key="8">
    <source>
        <dbReference type="EnsemblMetazoa" id="PPA01167.1"/>
    </source>
</evidence>
<name>A0A2A6BU19_PRIPA</name>
<dbReference type="InterPro" id="IPR013854">
    <property type="entry name" value="TF_AP2_C"/>
</dbReference>
<reference evidence="9" key="1">
    <citation type="journal article" date="2008" name="Nat. Genet.">
        <title>The Pristionchus pacificus genome provides a unique perspective on nematode lifestyle and parasitism.</title>
        <authorList>
            <person name="Dieterich C."/>
            <person name="Clifton S.W."/>
            <person name="Schuster L.N."/>
            <person name="Chinwalla A."/>
            <person name="Delehaunty K."/>
            <person name="Dinkelacker I."/>
            <person name="Fulton L."/>
            <person name="Fulton R."/>
            <person name="Godfrey J."/>
            <person name="Minx P."/>
            <person name="Mitreva M."/>
            <person name="Roeseler W."/>
            <person name="Tian H."/>
            <person name="Witte H."/>
            <person name="Yang S.P."/>
            <person name="Wilson R.K."/>
            <person name="Sommer R.J."/>
        </authorList>
    </citation>
    <scope>NUCLEOTIDE SEQUENCE [LARGE SCALE GENOMIC DNA]</scope>
    <source>
        <strain evidence="9">PS312</strain>
    </source>
</reference>
<keyword evidence="6" id="KW-0539">Nucleus</keyword>
<keyword evidence="3" id="KW-0805">Transcription regulation</keyword>
<dbReference type="OrthoDB" id="5832525at2759"/>
<dbReference type="GO" id="GO:0005634">
    <property type="term" value="C:nucleus"/>
    <property type="evidence" value="ECO:0000318"/>
    <property type="project" value="GO_Central"/>
</dbReference>
<dbReference type="GO" id="GO:0000977">
    <property type="term" value="F:RNA polymerase II transcription regulatory region sequence-specific DNA binding"/>
    <property type="evidence" value="ECO:0000318"/>
    <property type="project" value="GO_Central"/>
</dbReference>
<evidence type="ECO:0000256" key="2">
    <source>
        <dbReference type="ARBA" id="ARBA00007770"/>
    </source>
</evidence>
<feature type="region of interest" description="Disordered" evidence="7">
    <location>
        <begin position="147"/>
        <end position="179"/>
    </location>
</feature>
<evidence type="ECO:0000256" key="1">
    <source>
        <dbReference type="ARBA" id="ARBA00004123"/>
    </source>
</evidence>
<dbReference type="EnsemblMetazoa" id="PPA01167.1">
    <property type="protein sequence ID" value="PPA01167.1"/>
    <property type="gene ID" value="WBGene00090721"/>
</dbReference>
<feature type="compositionally biased region" description="Low complexity" evidence="7">
    <location>
        <begin position="720"/>
        <end position="730"/>
    </location>
</feature>
<dbReference type="Pfam" id="PF03299">
    <property type="entry name" value="TF_AP-2"/>
    <property type="match status" value="4"/>
</dbReference>
<keyword evidence="4" id="KW-0238">DNA-binding</keyword>
<evidence type="ECO:0000256" key="5">
    <source>
        <dbReference type="ARBA" id="ARBA00023163"/>
    </source>
</evidence>
<sequence length="1384" mass="154310">MDSFMQQQFAYPNVYVNVNNYSVPPYNWPGQYGMPMAGANPMLGQFQQPPACQLMEQPQQPHDYHHPTHQWPTTPPAPAYHELTSSVKKETFTPPSVATCYAYANSPDENFPNGLPIHQNIYMNQDQEIDQNEHVGANVDEQLDENFAMQTPKAEPKRKRKRKQPLEQADKDPSLNSDAGAHIDFLEDRQPQMEKFCTVTGRLCVIGSQIDYPIMVDEIQRRAMKPEGLVRSHIGPLLKRGKVKGTGDALLKLLEPYAIDINEPSINRKRYPLTTLTALLEGESVQFSVDHREIIKNNFPFTPLARMMVRTIGSPDKLRCAMVEAHGARQGVEAFMSVLTEWTAGGWVAGKERILASPMKTFAMATHALGVEECLLIANIYHRFLQCFEDELKAFYERVRMAAGGYPVNPHQFPAGIEPPAIPDSVRRMTDLIHEVNGATDSFAEISGRLTLHNKKYNVTVAEVMRRVALPESFNLSILGSYLKKGKTKDNCSALRDDLRERSIKLDQGRRKMAKNTTFTAMVEGEALDLAGDMATEVNRTFPGKSTVHALVERSRGCTPNEVHNAKSGFGAASRLSISLRDLLLSLRLPVAERIPHIIRDEAHVIFNYCHLTHGYGPDAVVSWLGIFSDLFANTAEAFPRHFVVSTMYPMFNNDGQPIMDNAAMAFMSPGMQYPWFPPYAGMTMPPGTPQQQQYQMPQIYQQQPMIERKPLQQLDNNQMHQMQPQQPQPTFTGQCMPAGPSQNSLLSAMTDAEITPPTKKAPAKRGQKRKQVEDQQEDGQQETSSASLGALAVSANATIPQFPVNNEVFCRVAGRLCVVGAQKTYHVTVDEIVRRIKQPECMNRSHLGPLLKRGKVKGCGDDLLEMLAKRGVSGEADTRNVSRKQRPLLTFSCFMEEEAVNFAADHRELANNLSLEALARLLVLQTLQLVSPMEFPSRVEQAKAAFFATESLKAIVEQWTDGGWTSGMETILASPLKEFALYTHALGVEELRTMAVLYSKFVFCFAQELENQYARFCAHPHAGHFMQMNTFPPDLELPAIPPGHLHEPDLEEESAVSHSFETINGRLTLQNKKYNVTVGEVYRRVRAPESLNLSILGSQLRKGKSKDNCNSLRDLLKSHGINIDQGRRKGAKITAFTALTEGEALELAEDMNSEMSRTFPINSLCDDLIARANARTLPEIVNAKTMFSSAGHIAGLLSGQLFKLRLPVAERIPHTINAHAHIMQSYSLLTHGYGPDALISWVNKFQTIFDGAAASLPMSPILGDESEFTPLDYGTRTNLVRERELQLIANYLMLAEVEGDDHVMLASDDGTGDVGLARVLVVPEPVSVPFGKPQAALAIEAAEEAPKSDAMTRRESIWKNGRYCRYYQNKGFGSDERCDEQAG</sequence>
<evidence type="ECO:0000256" key="3">
    <source>
        <dbReference type="ARBA" id="ARBA00023015"/>
    </source>
</evidence>
<accession>A0A8R1U2B6</accession>
<protein>
    <submittedName>
        <fullName evidence="8">Uncharacterized protein</fullName>
    </submittedName>
</protein>
<evidence type="ECO:0000256" key="4">
    <source>
        <dbReference type="ARBA" id="ARBA00023125"/>
    </source>
</evidence>
<keyword evidence="9" id="KW-1185">Reference proteome</keyword>